<comment type="similarity">
    <text evidence="7">Belongs to the binding-protein-dependent transport system permease family. OppBC subfamily.</text>
</comment>
<dbReference type="STRING" id="160660.BJI67_11905"/>
<evidence type="ECO:0000256" key="8">
    <source>
        <dbReference type="RuleBase" id="RU363032"/>
    </source>
</evidence>
<keyword evidence="4 8" id="KW-0812">Transmembrane</keyword>
<keyword evidence="6 8" id="KW-0472">Membrane</keyword>
<dbReference type="OrthoDB" id="9805855at2"/>
<dbReference type="Proteomes" id="UP000029273">
    <property type="component" value="Unassembled WGS sequence"/>
</dbReference>
<name>A0A1A6C281_9GAMM</name>
<evidence type="ECO:0000256" key="7">
    <source>
        <dbReference type="ARBA" id="ARBA00024202"/>
    </source>
</evidence>
<dbReference type="PROSITE" id="PS50928">
    <property type="entry name" value="ABC_TM1"/>
    <property type="match status" value="1"/>
</dbReference>
<evidence type="ECO:0000256" key="1">
    <source>
        <dbReference type="ARBA" id="ARBA00004651"/>
    </source>
</evidence>
<dbReference type="InterPro" id="IPR045621">
    <property type="entry name" value="BPD_transp_1_N"/>
</dbReference>
<dbReference type="InterPro" id="IPR000515">
    <property type="entry name" value="MetI-like"/>
</dbReference>
<evidence type="ECO:0000256" key="2">
    <source>
        <dbReference type="ARBA" id="ARBA00022448"/>
    </source>
</evidence>
<feature type="transmembrane region" description="Helical" evidence="8">
    <location>
        <begin position="99"/>
        <end position="119"/>
    </location>
</feature>
<keyword evidence="2 8" id="KW-0813">Transport</keyword>
<dbReference type="PANTHER" id="PTHR43163">
    <property type="entry name" value="DIPEPTIDE TRANSPORT SYSTEM PERMEASE PROTEIN DPPB-RELATED"/>
    <property type="match status" value="1"/>
</dbReference>
<dbReference type="RefSeq" id="WP_038092935.1">
    <property type="nucleotide sequence ID" value="NZ_JQSG02000006.1"/>
</dbReference>
<evidence type="ECO:0000313" key="10">
    <source>
        <dbReference type="EMBL" id="OBS08663.1"/>
    </source>
</evidence>
<dbReference type="PANTHER" id="PTHR43163:SF6">
    <property type="entry name" value="DIPEPTIDE TRANSPORT SYSTEM PERMEASE PROTEIN DPPB-RELATED"/>
    <property type="match status" value="1"/>
</dbReference>
<dbReference type="SUPFAM" id="SSF161098">
    <property type="entry name" value="MetI-like"/>
    <property type="match status" value="1"/>
</dbReference>
<keyword evidence="3" id="KW-1003">Cell membrane</keyword>
<dbReference type="Gene3D" id="1.10.3720.10">
    <property type="entry name" value="MetI-like"/>
    <property type="match status" value="1"/>
</dbReference>
<dbReference type="CDD" id="cd06261">
    <property type="entry name" value="TM_PBP2"/>
    <property type="match status" value="1"/>
</dbReference>
<feature type="transmembrane region" description="Helical" evidence="8">
    <location>
        <begin position="241"/>
        <end position="263"/>
    </location>
</feature>
<sequence length="316" mass="34441">MWSLIARRLGTSVTSIVILVTLVFFMIHATPGGPAYSILGMRSSPAAVAALNHQMGLDKPLYVQYLTWWGHLFEGNLGYSFTQHAPVSSLLGSYLRNTLLLYASATLIAILLSVLLGMLQGALERRAAGRLIGAFQLTFYAMPIFFVGGMLILIFAIDLGWLPSGGITASDGSGGTLVYLRHMILPGTALALPLTAGLSRYFGHSTRNEYRLDYVRTARSRGLPPLRIAIGHVLRNAVRPLVTVIGMMLPYIFVGGVLTESVFNYPGLGWLLWQSALNQDYPTLTAIVLLIGLLTIFGNLIADLANSILDVRVRYE</sequence>
<dbReference type="Pfam" id="PF19300">
    <property type="entry name" value="BPD_transp_1_N"/>
    <property type="match status" value="1"/>
</dbReference>
<evidence type="ECO:0000256" key="3">
    <source>
        <dbReference type="ARBA" id="ARBA00022475"/>
    </source>
</evidence>
<dbReference type="GO" id="GO:0005886">
    <property type="term" value="C:plasma membrane"/>
    <property type="evidence" value="ECO:0007669"/>
    <property type="project" value="UniProtKB-SubCell"/>
</dbReference>
<accession>A0A1A6C281</accession>
<dbReference type="AlphaFoldDB" id="A0A1A6C281"/>
<feature type="transmembrane region" description="Helical" evidence="8">
    <location>
        <begin position="177"/>
        <end position="202"/>
    </location>
</feature>
<feature type="transmembrane region" description="Helical" evidence="8">
    <location>
        <begin position="283"/>
        <end position="302"/>
    </location>
</feature>
<dbReference type="InterPro" id="IPR035906">
    <property type="entry name" value="MetI-like_sf"/>
</dbReference>
<comment type="subcellular location">
    <subcellularLocation>
        <location evidence="1 8">Cell membrane</location>
        <topology evidence="1 8">Multi-pass membrane protein</topology>
    </subcellularLocation>
</comment>
<evidence type="ECO:0000256" key="4">
    <source>
        <dbReference type="ARBA" id="ARBA00022692"/>
    </source>
</evidence>
<dbReference type="EMBL" id="JQSG02000006">
    <property type="protein sequence ID" value="OBS08663.1"/>
    <property type="molecule type" value="Genomic_DNA"/>
</dbReference>
<dbReference type="GO" id="GO:0055085">
    <property type="term" value="P:transmembrane transport"/>
    <property type="evidence" value="ECO:0007669"/>
    <property type="project" value="InterPro"/>
</dbReference>
<gene>
    <name evidence="10" type="ORF">Thpro_022913</name>
</gene>
<evidence type="ECO:0000256" key="5">
    <source>
        <dbReference type="ARBA" id="ARBA00022989"/>
    </source>
</evidence>
<keyword evidence="11" id="KW-1185">Reference proteome</keyword>
<feature type="transmembrane region" description="Helical" evidence="8">
    <location>
        <begin position="131"/>
        <end position="157"/>
    </location>
</feature>
<organism evidence="10 11">
    <name type="scientific">Acidihalobacter prosperus</name>
    <dbReference type="NCBI Taxonomy" id="160660"/>
    <lineage>
        <taxon>Bacteria</taxon>
        <taxon>Pseudomonadati</taxon>
        <taxon>Pseudomonadota</taxon>
        <taxon>Gammaproteobacteria</taxon>
        <taxon>Chromatiales</taxon>
        <taxon>Ectothiorhodospiraceae</taxon>
        <taxon>Acidihalobacter</taxon>
    </lineage>
</organism>
<evidence type="ECO:0000256" key="6">
    <source>
        <dbReference type="ARBA" id="ARBA00023136"/>
    </source>
</evidence>
<feature type="transmembrane region" description="Helical" evidence="8">
    <location>
        <begin position="12"/>
        <end position="31"/>
    </location>
</feature>
<keyword evidence="5 8" id="KW-1133">Transmembrane helix</keyword>
<comment type="caution">
    <text evidence="10">The sequence shown here is derived from an EMBL/GenBank/DDBJ whole genome shotgun (WGS) entry which is preliminary data.</text>
</comment>
<dbReference type="Pfam" id="PF00528">
    <property type="entry name" value="BPD_transp_1"/>
    <property type="match status" value="1"/>
</dbReference>
<evidence type="ECO:0000313" key="11">
    <source>
        <dbReference type="Proteomes" id="UP000029273"/>
    </source>
</evidence>
<reference evidence="10 11" key="1">
    <citation type="journal article" date="2014" name="Genome Announc.">
        <title>Draft Genome Sequence of the Iron-Oxidizing, Acidophilic, and Halotolerant 'Thiobacillus prosperus' Type Strain DSM 5130.</title>
        <authorList>
            <person name="Ossandon F.J."/>
            <person name="Cardenas J.P."/>
            <person name="Corbett M."/>
            <person name="Quatrini R."/>
            <person name="Holmes D.S."/>
            <person name="Watkin E."/>
        </authorList>
    </citation>
    <scope>NUCLEOTIDE SEQUENCE [LARGE SCALE GENOMIC DNA]</scope>
    <source>
        <strain evidence="10 11">DSM 5130</strain>
    </source>
</reference>
<feature type="domain" description="ABC transmembrane type-1" evidence="9">
    <location>
        <begin position="95"/>
        <end position="302"/>
    </location>
</feature>
<protein>
    <submittedName>
        <fullName evidence="10">Peptide ABC transporter permease</fullName>
    </submittedName>
</protein>
<evidence type="ECO:0000259" key="9">
    <source>
        <dbReference type="PROSITE" id="PS50928"/>
    </source>
</evidence>
<proteinExistence type="inferred from homology"/>